<dbReference type="InterPro" id="IPR027443">
    <property type="entry name" value="IPNS-like_sf"/>
</dbReference>
<evidence type="ECO:0000313" key="1">
    <source>
        <dbReference type="EMBL" id="KAF6161286.1"/>
    </source>
</evidence>
<evidence type="ECO:0000313" key="2">
    <source>
        <dbReference type="Proteomes" id="UP000541444"/>
    </source>
</evidence>
<comment type="caution">
    <text evidence="1">The sequence shown here is derived from an EMBL/GenBank/DDBJ whole genome shotgun (WGS) entry which is preliminary data.</text>
</comment>
<keyword evidence="2" id="KW-1185">Reference proteome</keyword>
<evidence type="ECO:0008006" key="3">
    <source>
        <dbReference type="Google" id="ProtNLM"/>
    </source>
</evidence>
<name>A0A7J7N2D6_9MAGN</name>
<organism evidence="1 2">
    <name type="scientific">Kingdonia uniflora</name>
    <dbReference type="NCBI Taxonomy" id="39325"/>
    <lineage>
        <taxon>Eukaryota</taxon>
        <taxon>Viridiplantae</taxon>
        <taxon>Streptophyta</taxon>
        <taxon>Embryophyta</taxon>
        <taxon>Tracheophyta</taxon>
        <taxon>Spermatophyta</taxon>
        <taxon>Magnoliopsida</taxon>
        <taxon>Ranunculales</taxon>
        <taxon>Circaeasteraceae</taxon>
        <taxon>Kingdonia</taxon>
    </lineage>
</organism>
<protein>
    <recommendedName>
        <fullName evidence="3">Isopenicillin N synthase-like Fe(2+) 2OG dioxygenase domain-containing protein</fullName>
    </recommendedName>
</protein>
<proteinExistence type="predicted"/>
<dbReference type="SUPFAM" id="SSF51197">
    <property type="entry name" value="Clavaminate synthase-like"/>
    <property type="match status" value="1"/>
</dbReference>
<sequence>MNGVILVAAVSSRNYICCCWLPVQSTVAATNTLWESYLQAWTSGRLHSAHHRVIMIGKDSRYSAGLFSIPKAGYMINAPEELVDEDHPLLFKPFDFFGLLRFSRSEEGQRAKFLLETYCGV</sequence>
<dbReference type="EMBL" id="JACGCM010001135">
    <property type="protein sequence ID" value="KAF6161286.1"/>
    <property type="molecule type" value="Genomic_DNA"/>
</dbReference>
<gene>
    <name evidence="1" type="ORF">GIB67_009173</name>
</gene>
<dbReference type="Proteomes" id="UP000541444">
    <property type="component" value="Unassembled WGS sequence"/>
</dbReference>
<dbReference type="Gene3D" id="2.60.120.330">
    <property type="entry name" value="B-lactam Antibiotic, Isopenicillin N Synthase, Chain"/>
    <property type="match status" value="1"/>
</dbReference>
<dbReference type="OrthoDB" id="288590at2759"/>
<reference evidence="1 2" key="1">
    <citation type="journal article" date="2020" name="IScience">
        <title>Genome Sequencing of the Endangered Kingdonia uniflora (Circaeasteraceae, Ranunculales) Reveals Potential Mechanisms of Evolutionary Specialization.</title>
        <authorList>
            <person name="Sun Y."/>
            <person name="Deng T."/>
            <person name="Zhang A."/>
            <person name="Moore M.J."/>
            <person name="Landis J.B."/>
            <person name="Lin N."/>
            <person name="Zhang H."/>
            <person name="Zhang X."/>
            <person name="Huang J."/>
            <person name="Zhang X."/>
            <person name="Sun H."/>
            <person name="Wang H."/>
        </authorList>
    </citation>
    <scope>NUCLEOTIDE SEQUENCE [LARGE SCALE GENOMIC DNA]</scope>
    <source>
        <strain evidence="1">TB1705</strain>
        <tissue evidence="1">Leaf</tissue>
    </source>
</reference>
<accession>A0A7J7N2D6</accession>
<dbReference type="AlphaFoldDB" id="A0A7J7N2D6"/>